<organism evidence="4">
    <name type="scientific">Ixodes ricinus</name>
    <name type="common">Common tick</name>
    <name type="synonym">Acarus ricinus</name>
    <dbReference type="NCBI Taxonomy" id="34613"/>
    <lineage>
        <taxon>Eukaryota</taxon>
        <taxon>Metazoa</taxon>
        <taxon>Ecdysozoa</taxon>
        <taxon>Arthropoda</taxon>
        <taxon>Chelicerata</taxon>
        <taxon>Arachnida</taxon>
        <taxon>Acari</taxon>
        <taxon>Parasitiformes</taxon>
        <taxon>Ixodida</taxon>
        <taxon>Ixodoidea</taxon>
        <taxon>Ixodidae</taxon>
        <taxon>Ixodinae</taxon>
        <taxon>Ixodes</taxon>
    </lineage>
</organism>
<dbReference type="FunFam" id="1.10.1580.10:FF:000004">
    <property type="entry name" value="Mitochondrial GTPase 1"/>
    <property type="match status" value="1"/>
</dbReference>
<dbReference type="PANTHER" id="PTHR45782:SF4">
    <property type="entry name" value="MITOCHONDRIAL RIBOSOME-ASSOCIATED GTPASE 1"/>
    <property type="match status" value="1"/>
</dbReference>
<name>A0A131XS27_IXORI</name>
<dbReference type="AlphaFoldDB" id="A0A131XS27"/>
<dbReference type="GO" id="GO:0032543">
    <property type="term" value="P:mitochondrial translation"/>
    <property type="evidence" value="ECO:0007669"/>
    <property type="project" value="TreeGrafter"/>
</dbReference>
<dbReference type="GO" id="GO:0005525">
    <property type="term" value="F:GTP binding"/>
    <property type="evidence" value="ECO:0007669"/>
    <property type="project" value="UniProtKB-KW"/>
</dbReference>
<evidence type="ECO:0000256" key="2">
    <source>
        <dbReference type="ARBA" id="ARBA00023134"/>
    </source>
</evidence>
<evidence type="ECO:0000259" key="3">
    <source>
        <dbReference type="Pfam" id="PF01926"/>
    </source>
</evidence>
<dbReference type="FunFam" id="3.40.50.300:FF:003477">
    <property type="entry name" value="Mitochondrial ribosome-associated GTPase 1"/>
    <property type="match status" value="1"/>
</dbReference>
<evidence type="ECO:0000313" key="4">
    <source>
        <dbReference type="EMBL" id="JAP68965.1"/>
    </source>
</evidence>
<proteinExistence type="evidence at transcript level"/>
<keyword evidence="1" id="KW-0547">Nucleotide-binding</keyword>
<dbReference type="GO" id="GO:0005739">
    <property type="term" value="C:mitochondrion"/>
    <property type="evidence" value="ECO:0007669"/>
    <property type="project" value="TreeGrafter"/>
</dbReference>
<feature type="domain" description="G" evidence="3">
    <location>
        <begin position="77"/>
        <end position="139"/>
    </location>
</feature>
<sequence>MLTAIKPHLLLLNKRDLADPDVEHHVVQQLQAQGVRNVLHIRSSDPTENINKIVPTVANMIRNSERFNRREEYDYNIMVIGIPNVGKSSLINSLRRNHLGRKGKATKVGAKAGVTMSVLERIKISQEPSMYLLDTPGVLCPTVKDPVVALQLALCSCMPDHLVGVTLIADYLLYWLNQNNNYSYVDYLGLDGPCDDIRLVLYQAAMAAGSTMKRRTHEGWSVRPNLDAAAQQFIRGFRQGLLGRVVFDAPTW</sequence>
<dbReference type="GO" id="GO:0003924">
    <property type="term" value="F:GTPase activity"/>
    <property type="evidence" value="ECO:0007669"/>
    <property type="project" value="TreeGrafter"/>
</dbReference>
<dbReference type="PANTHER" id="PTHR45782">
    <property type="entry name" value="MITOCHONDRIAL RIBOSOME-ASSOCIATED GTPASE 1"/>
    <property type="match status" value="1"/>
</dbReference>
<protein>
    <submittedName>
        <fullName evidence="4">Putative mitochondrial ribosome-associated gtpase 1</fullName>
    </submittedName>
</protein>
<dbReference type="Gene3D" id="1.10.1580.10">
    <property type="match status" value="1"/>
</dbReference>
<dbReference type="InterPro" id="IPR023179">
    <property type="entry name" value="GTP-bd_ortho_bundle_sf"/>
</dbReference>
<accession>A0A131XS27</accession>
<dbReference type="SUPFAM" id="SSF52540">
    <property type="entry name" value="P-loop containing nucleoside triphosphate hydrolases"/>
    <property type="match status" value="1"/>
</dbReference>
<dbReference type="InterPro" id="IPR027417">
    <property type="entry name" value="P-loop_NTPase"/>
</dbReference>
<dbReference type="Pfam" id="PF01926">
    <property type="entry name" value="MMR_HSR1"/>
    <property type="match status" value="1"/>
</dbReference>
<evidence type="ECO:0000256" key="1">
    <source>
        <dbReference type="ARBA" id="ARBA00022741"/>
    </source>
</evidence>
<dbReference type="Gene3D" id="3.40.50.300">
    <property type="entry name" value="P-loop containing nucleotide triphosphate hydrolases"/>
    <property type="match status" value="1"/>
</dbReference>
<reference evidence="4" key="1">
    <citation type="submission" date="2016-02" db="EMBL/GenBank/DDBJ databases">
        <title>RNAseq analyses of the midgut from blood- or serum-fed Ixodes ricinus ticks.</title>
        <authorList>
            <person name="Perner J."/>
            <person name="Provaznik J."/>
            <person name="Schrenkova J."/>
            <person name="Urbanova V."/>
            <person name="Ribeiro J.M."/>
            <person name="Kopacek P."/>
        </authorList>
    </citation>
    <scope>NUCLEOTIDE SEQUENCE</scope>
    <source>
        <tissue evidence="4">Gut</tissue>
    </source>
</reference>
<keyword evidence="2" id="KW-0342">GTP-binding</keyword>
<dbReference type="EMBL" id="GEFM01006831">
    <property type="protein sequence ID" value="JAP68965.1"/>
    <property type="molecule type" value="mRNA"/>
</dbReference>
<dbReference type="InterPro" id="IPR006073">
    <property type="entry name" value="GTP-bd"/>
</dbReference>